<feature type="transmembrane region" description="Helical" evidence="1">
    <location>
        <begin position="74"/>
        <end position="99"/>
    </location>
</feature>
<keyword evidence="1" id="KW-0812">Transmembrane</keyword>
<dbReference type="RefSeq" id="WP_072990273.1">
    <property type="nucleotide sequence ID" value="NZ_FQYU01000002.1"/>
</dbReference>
<feature type="transmembrane region" description="Helical" evidence="1">
    <location>
        <begin position="36"/>
        <end position="62"/>
    </location>
</feature>
<gene>
    <name evidence="2" type="ORF">SAMN04488513_102125</name>
</gene>
<keyword evidence="1" id="KW-0472">Membrane</keyword>
<organism evidence="2 3">
    <name type="scientific">Pseudozobellia thermophila</name>
    <dbReference type="NCBI Taxonomy" id="192903"/>
    <lineage>
        <taxon>Bacteria</taxon>
        <taxon>Pseudomonadati</taxon>
        <taxon>Bacteroidota</taxon>
        <taxon>Flavobacteriia</taxon>
        <taxon>Flavobacteriales</taxon>
        <taxon>Flavobacteriaceae</taxon>
        <taxon>Pseudozobellia</taxon>
    </lineage>
</organism>
<sequence length="105" mass="11105">MNDASQANENQKDKQGQTIIITRQESKSNGTGTAGFVLALIALFLGWIPFLGWILWLLGVILSIIGLFKKPRGLAIAGVIISFLGLILLLLVFAGLAVLGTAASL</sequence>
<protein>
    <recommendedName>
        <fullName evidence="4">DUF4190 domain-containing protein</fullName>
    </recommendedName>
</protein>
<reference evidence="3" key="1">
    <citation type="submission" date="2016-11" db="EMBL/GenBank/DDBJ databases">
        <authorList>
            <person name="Varghese N."/>
            <person name="Submissions S."/>
        </authorList>
    </citation>
    <scope>NUCLEOTIDE SEQUENCE [LARGE SCALE GENOMIC DNA]</scope>
    <source>
        <strain evidence="3">DSM 19858</strain>
    </source>
</reference>
<keyword evidence="3" id="KW-1185">Reference proteome</keyword>
<keyword evidence="1" id="KW-1133">Transmembrane helix</keyword>
<dbReference type="Proteomes" id="UP000184543">
    <property type="component" value="Unassembled WGS sequence"/>
</dbReference>
<accession>A0A1M6EPA8</accession>
<evidence type="ECO:0000313" key="2">
    <source>
        <dbReference type="EMBL" id="SHI87110.1"/>
    </source>
</evidence>
<dbReference type="OrthoDB" id="2281496at2"/>
<name>A0A1M6EPA8_9FLAO</name>
<evidence type="ECO:0000313" key="3">
    <source>
        <dbReference type="Proteomes" id="UP000184543"/>
    </source>
</evidence>
<dbReference type="STRING" id="192903.SAMN04488513_102125"/>
<dbReference type="AlphaFoldDB" id="A0A1M6EPA8"/>
<evidence type="ECO:0008006" key="4">
    <source>
        <dbReference type="Google" id="ProtNLM"/>
    </source>
</evidence>
<proteinExistence type="predicted"/>
<dbReference type="EMBL" id="FQYU01000002">
    <property type="protein sequence ID" value="SHI87110.1"/>
    <property type="molecule type" value="Genomic_DNA"/>
</dbReference>
<evidence type="ECO:0000256" key="1">
    <source>
        <dbReference type="SAM" id="Phobius"/>
    </source>
</evidence>